<evidence type="ECO:0000256" key="6">
    <source>
        <dbReference type="SAM" id="MobiDB-lite"/>
    </source>
</evidence>
<keyword evidence="3" id="KW-0731">Sigma factor</keyword>
<name>A0A8J6NK75_9CHLR</name>
<sequence>MQTSRDNHAWVRDLGAEGEEKEAALAELHTILMRILPSALSRWLPPESSHFESFIEDTAQETMLRVIDRLDTFEGRSKFTTWVYKIGVHIGLGELRLRKWKEVSLDGLEEGSQPDEMPSEQFASTDPNPEAMLERKNVMEMVQRIMDEELTPRQLEVMMAISVQGVPMSVVAKRMGTNRNALYKLMHDARLRLKRRLERDEVSPAGLLAVFGQ</sequence>
<accession>A0A8J6NK75</accession>
<dbReference type="GO" id="GO:0016987">
    <property type="term" value="F:sigma factor activity"/>
    <property type="evidence" value="ECO:0007669"/>
    <property type="project" value="UniProtKB-KW"/>
</dbReference>
<proteinExistence type="inferred from homology"/>
<dbReference type="SUPFAM" id="SSF88946">
    <property type="entry name" value="Sigma2 domain of RNA polymerase sigma factors"/>
    <property type="match status" value="1"/>
</dbReference>
<dbReference type="EMBL" id="JACNJN010000107">
    <property type="protein sequence ID" value="MBC8335387.1"/>
    <property type="molecule type" value="Genomic_DNA"/>
</dbReference>
<protein>
    <submittedName>
        <fullName evidence="8">Sigma-70 family RNA polymerase sigma factor</fullName>
    </submittedName>
</protein>
<evidence type="ECO:0000256" key="5">
    <source>
        <dbReference type="ARBA" id="ARBA00023163"/>
    </source>
</evidence>
<dbReference type="Gene3D" id="1.10.10.10">
    <property type="entry name" value="Winged helix-like DNA-binding domain superfamily/Winged helix DNA-binding domain"/>
    <property type="match status" value="1"/>
</dbReference>
<evidence type="ECO:0000313" key="8">
    <source>
        <dbReference type="EMBL" id="MBC8335387.1"/>
    </source>
</evidence>
<evidence type="ECO:0000313" key="9">
    <source>
        <dbReference type="Proteomes" id="UP000614469"/>
    </source>
</evidence>
<dbReference type="InterPro" id="IPR013325">
    <property type="entry name" value="RNA_pol_sigma_r2"/>
</dbReference>
<dbReference type="Gene3D" id="1.10.1740.10">
    <property type="match status" value="1"/>
</dbReference>
<keyword evidence="2" id="KW-0805">Transcription regulation</keyword>
<dbReference type="InterPro" id="IPR036388">
    <property type="entry name" value="WH-like_DNA-bd_sf"/>
</dbReference>
<evidence type="ECO:0000256" key="4">
    <source>
        <dbReference type="ARBA" id="ARBA00023125"/>
    </source>
</evidence>
<keyword evidence="4" id="KW-0238">DNA-binding</keyword>
<comment type="caution">
    <text evidence="8">The sequence shown here is derived from an EMBL/GenBank/DDBJ whole genome shotgun (WGS) entry which is preliminary data.</text>
</comment>
<dbReference type="SUPFAM" id="SSF88659">
    <property type="entry name" value="Sigma3 and sigma4 domains of RNA polymerase sigma factors"/>
    <property type="match status" value="1"/>
</dbReference>
<evidence type="ECO:0000259" key="7">
    <source>
        <dbReference type="Pfam" id="PF04542"/>
    </source>
</evidence>
<gene>
    <name evidence="8" type="ORF">H8E29_08995</name>
</gene>
<evidence type="ECO:0000256" key="2">
    <source>
        <dbReference type="ARBA" id="ARBA00023015"/>
    </source>
</evidence>
<dbReference type="InterPro" id="IPR007627">
    <property type="entry name" value="RNA_pol_sigma70_r2"/>
</dbReference>
<evidence type="ECO:0000256" key="3">
    <source>
        <dbReference type="ARBA" id="ARBA00023082"/>
    </source>
</evidence>
<evidence type="ECO:0000256" key="1">
    <source>
        <dbReference type="ARBA" id="ARBA00010641"/>
    </source>
</evidence>
<dbReference type="GO" id="GO:0006352">
    <property type="term" value="P:DNA-templated transcription initiation"/>
    <property type="evidence" value="ECO:0007669"/>
    <property type="project" value="InterPro"/>
</dbReference>
<feature type="region of interest" description="Disordered" evidence="6">
    <location>
        <begin position="108"/>
        <end position="127"/>
    </location>
</feature>
<dbReference type="InterPro" id="IPR013324">
    <property type="entry name" value="RNA_pol_sigma_r3/r4-like"/>
</dbReference>
<feature type="domain" description="RNA polymerase sigma-70 region 2" evidence="7">
    <location>
        <begin position="55"/>
        <end position="96"/>
    </location>
</feature>
<dbReference type="Pfam" id="PF04542">
    <property type="entry name" value="Sigma70_r2"/>
    <property type="match status" value="1"/>
</dbReference>
<dbReference type="InterPro" id="IPR039425">
    <property type="entry name" value="RNA_pol_sigma-70-like"/>
</dbReference>
<dbReference type="PANTHER" id="PTHR43133:SF8">
    <property type="entry name" value="RNA POLYMERASE SIGMA FACTOR HI_1459-RELATED"/>
    <property type="match status" value="1"/>
</dbReference>
<comment type="similarity">
    <text evidence="1">Belongs to the sigma-70 factor family. ECF subfamily.</text>
</comment>
<dbReference type="AlphaFoldDB" id="A0A8J6NK75"/>
<dbReference type="PANTHER" id="PTHR43133">
    <property type="entry name" value="RNA POLYMERASE ECF-TYPE SIGMA FACTO"/>
    <property type="match status" value="1"/>
</dbReference>
<organism evidence="8 9">
    <name type="scientific">Candidatus Desulfolinea nitratireducens</name>
    <dbReference type="NCBI Taxonomy" id="2841698"/>
    <lineage>
        <taxon>Bacteria</taxon>
        <taxon>Bacillati</taxon>
        <taxon>Chloroflexota</taxon>
        <taxon>Anaerolineae</taxon>
        <taxon>Anaerolineales</taxon>
        <taxon>Anaerolineales incertae sedis</taxon>
        <taxon>Candidatus Desulfolinea</taxon>
    </lineage>
</organism>
<dbReference type="InterPro" id="IPR014284">
    <property type="entry name" value="RNA_pol_sigma-70_dom"/>
</dbReference>
<dbReference type="GO" id="GO:0003677">
    <property type="term" value="F:DNA binding"/>
    <property type="evidence" value="ECO:0007669"/>
    <property type="project" value="UniProtKB-KW"/>
</dbReference>
<dbReference type="NCBIfam" id="TIGR02937">
    <property type="entry name" value="sigma70-ECF"/>
    <property type="match status" value="1"/>
</dbReference>
<dbReference type="Proteomes" id="UP000614469">
    <property type="component" value="Unassembled WGS sequence"/>
</dbReference>
<keyword evidence="5" id="KW-0804">Transcription</keyword>
<reference evidence="8 9" key="1">
    <citation type="submission" date="2020-08" db="EMBL/GenBank/DDBJ databases">
        <title>Bridging the membrane lipid divide: bacteria of the FCB group superphylum have the potential to synthesize archaeal ether lipids.</title>
        <authorList>
            <person name="Villanueva L."/>
            <person name="Von Meijenfeldt F.A.B."/>
            <person name="Westbye A.B."/>
            <person name="Yadav S."/>
            <person name="Hopmans E.C."/>
            <person name="Dutilh B.E."/>
            <person name="Sinninghe Damste J.S."/>
        </authorList>
    </citation>
    <scope>NUCLEOTIDE SEQUENCE [LARGE SCALE GENOMIC DNA]</scope>
    <source>
        <strain evidence="8">NIOZ-UU36</strain>
    </source>
</reference>